<keyword evidence="4" id="KW-0539">Nucleus</keyword>
<evidence type="ECO:0000313" key="10">
    <source>
        <dbReference type="RefSeq" id="XP_039131921.1"/>
    </source>
</evidence>
<feature type="region of interest" description="Disordered" evidence="7">
    <location>
        <begin position="160"/>
        <end position="280"/>
    </location>
</feature>
<comment type="subcellular location">
    <subcellularLocation>
        <location evidence="1">Nucleus</location>
        <location evidence="1">Nucleolus</location>
    </subcellularLocation>
</comment>
<evidence type="ECO:0000256" key="1">
    <source>
        <dbReference type="ARBA" id="ARBA00004604"/>
    </source>
</evidence>
<accession>A0AB40BWS3</accession>
<evidence type="ECO:0000313" key="9">
    <source>
        <dbReference type="Proteomes" id="UP001515500"/>
    </source>
</evidence>
<evidence type="ECO:0000259" key="8">
    <source>
        <dbReference type="Pfam" id="PF24779"/>
    </source>
</evidence>
<dbReference type="PANTHER" id="PTHR12416">
    <property type="entry name" value="RRNA-PROCESSING PROTEIN UTP23 HOMOLOG"/>
    <property type="match status" value="1"/>
</dbReference>
<evidence type="ECO:0000256" key="2">
    <source>
        <dbReference type="ARBA" id="ARBA00022517"/>
    </source>
</evidence>
<dbReference type="GO" id="GO:0032040">
    <property type="term" value="C:small-subunit processome"/>
    <property type="evidence" value="ECO:0007669"/>
    <property type="project" value="InterPro"/>
</dbReference>
<comment type="similarity">
    <text evidence="6">Belongs to the UTP23/FCF1 family. UTP23 subfamily.</text>
</comment>
<proteinExistence type="inferred from homology"/>
<reference evidence="10" key="2">
    <citation type="submission" date="2025-08" db="UniProtKB">
        <authorList>
            <consortium name="RefSeq"/>
        </authorList>
    </citation>
    <scope>IDENTIFICATION</scope>
</reference>
<evidence type="ECO:0000256" key="5">
    <source>
        <dbReference type="ARBA" id="ARBA00037300"/>
    </source>
</evidence>
<evidence type="ECO:0000256" key="6">
    <source>
        <dbReference type="ARBA" id="ARBA00038503"/>
    </source>
</evidence>
<dbReference type="Proteomes" id="UP001515500">
    <property type="component" value="Chromosome 1"/>
</dbReference>
<dbReference type="GeneID" id="120268666"/>
<dbReference type="InterPro" id="IPR006984">
    <property type="entry name" value="Fcf1/UTP23"/>
</dbReference>
<dbReference type="CDD" id="cd08553">
    <property type="entry name" value="PIN_Fcf1-like"/>
    <property type="match status" value="1"/>
</dbReference>
<protein>
    <submittedName>
        <fullName evidence="10">rRNA-processing protein UTP23 homolog</fullName>
    </submittedName>
</protein>
<dbReference type="Pfam" id="PF04900">
    <property type="entry name" value="Fcf1"/>
    <property type="match status" value="1"/>
</dbReference>
<name>A0AB40BWS3_DIOCR</name>
<dbReference type="InterPro" id="IPR029060">
    <property type="entry name" value="PIN-like_dom_sf"/>
</dbReference>
<evidence type="ECO:0000256" key="3">
    <source>
        <dbReference type="ARBA" id="ARBA00022552"/>
    </source>
</evidence>
<keyword evidence="2" id="KW-0690">Ribosome biogenesis</keyword>
<dbReference type="FunFam" id="3.40.50.1010:FF:000006">
    <property type="entry name" value="rRNA-processing protein UTP23 homolog"/>
    <property type="match status" value="1"/>
</dbReference>
<dbReference type="Gene3D" id="3.40.50.1010">
    <property type="entry name" value="5'-nuclease"/>
    <property type="match status" value="1"/>
</dbReference>
<sequence length="280" mass="31510">MRLKKQKRHRKAVRFYSACFGFREPYKVLCDGTFVHHLLLHGLVPADNALQRLLGARVLLFSSCCVVAELQALGESHSEALNAARHLVSARCDHEKRVSATACIESIIGESNPEHFFVATQDADLRRMFQKIPGVPVIYGLKNSLFIDQPSAHQREFVKSTEERRMHMSEPEYYKLHEKESKDELTSAKLNDDSANEASGSEHMRKSIGGGHALGVVDKTKFKRKKAKGPNPLSCLKKKKKEASSNAINQDEKADSNSKRMRIRKRNRIRKEGNLSGSAS</sequence>
<dbReference type="InterPro" id="IPR057776">
    <property type="entry name" value="UTP23_sensor"/>
</dbReference>
<feature type="domain" description="UTP23 sensor motif region" evidence="8">
    <location>
        <begin position="221"/>
        <end position="240"/>
    </location>
</feature>
<organism evidence="9 10">
    <name type="scientific">Dioscorea cayennensis subsp. rotundata</name>
    <name type="common">White Guinea yam</name>
    <name type="synonym">Dioscorea rotundata</name>
    <dbReference type="NCBI Taxonomy" id="55577"/>
    <lineage>
        <taxon>Eukaryota</taxon>
        <taxon>Viridiplantae</taxon>
        <taxon>Streptophyta</taxon>
        <taxon>Embryophyta</taxon>
        <taxon>Tracheophyta</taxon>
        <taxon>Spermatophyta</taxon>
        <taxon>Magnoliopsida</taxon>
        <taxon>Liliopsida</taxon>
        <taxon>Dioscoreales</taxon>
        <taxon>Dioscoreaceae</taxon>
        <taxon>Dioscorea</taxon>
    </lineage>
</organism>
<dbReference type="SUPFAM" id="SSF88723">
    <property type="entry name" value="PIN domain-like"/>
    <property type="match status" value="1"/>
</dbReference>
<feature type="compositionally biased region" description="Basic and acidic residues" evidence="7">
    <location>
        <begin position="160"/>
        <end position="192"/>
    </location>
</feature>
<keyword evidence="9" id="KW-1185">Reference proteome</keyword>
<dbReference type="RefSeq" id="XP_039131921.1">
    <property type="nucleotide sequence ID" value="XM_039275987.1"/>
</dbReference>
<comment type="function">
    <text evidence="5">Involved in rRNA-processing and ribosome biogenesis.</text>
</comment>
<feature type="compositionally biased region" description="Basic residues" evidence="7">
    <location>
        <begin position="259"/>
        <end position="269"/>
    </location>
</feature>
<dbReference type="AlphaFoldDB" id="A0AB40BWS3"/>
<dbReference type="Pfam" id="PF24779">
    <property type="entry name" value="UTP23_sensor"/>
    <property type="match status" value="1"/>
</dbReference>
<evidence type="ECO:0000256" key="4">
    <source>
        <dbReference type="ARBA" id="ARBA00023242"/>
    </source>
</evidence>
<gene>
    <name evidence="10" type="primary">LOC120268666</name>
</gene>
<keyword evidence="3" id="KW-0698">rRNA processing</keyword>
<dbReference type="GO" id="GO:0006364">
    <property type="term" value="P:rRNA processing"/>
    <property type="evidence" value="ECO:0007669"/>
    <property type="project" value="UniProtKB-KW"/>
</dbReference>
<reference evidence="9" key="1">
    <citation type="submission" date="2025-05" db="UniProtKB">
        <authorList>
            <consortium name="RefSeq"/>
        </authorList>
    </citation>
    <scope>NUCLEOTIDE SEQUENCE [LARGE SCALE GENOMIC DNA]</scope>
</reference>
<evidence type="ECO:0000256" key="7">
    <source>
        <dbReference type="SAM" id="MobiDB-lite"/>
    </source>
</evidence>